<proteinExistence type="inferred from homology"/>
<keyword evidence="7" id="KW-1003">Cell membrane</keyword>
<feature type="transmembrane region" description="Helical" evidence="13">
    <location>
        <begin position="271"/>
        <end position="290"/>
    </location>
</feature>
<evidence type="ECO:0000256" key="1">
    <source>
        <dbReference type="ARBA" id="ARBA00003408"/>
    </source>
</evidence>
<dbReference type="NCBIfam" id="TIGR00797">
    <property type="entry name" value="matE"/>
    <property type="match status" value="1"/>
</dbReference>
<dbReference type="AlphaFoldDB" id="A0A173USJ7"/>
<dbReference type="GO" id="GO:0006811">
    <property type="term" value="P:monoatomic ion transport"/>
    <property type="evidence" value="ECO:0007669"/>
    <property type="project" value="UniProtKB-KW"/>
</dbReference>
<feature type="transmembrane region" description="Helical" evidence="13">
    <location>
        <begin position="134"/>
        <end position="151"/>
    </location>
</feature>
<evidence type="ECO:0000256" key="12">
    <source>
        <dbReference type="ARBA" id="ARBA00031636"/>
    </source>
</evidence>
<comment type="similarity">
    <text evidence="3">Belongs to the multi antimicrobial extrusion (MATE) (TC 2.A.66.1) family.</text>
</comment>
<evidence type="ECO:0000256" key="8">
    <source>
        <dbReference type="ARBA" id="ARBA00022692"/>
    </source>
</evidence>
<feature type="transmembrane region" description="Helical" evidence="13">
    <location>
        <begin position="94"/>
        <end position="114"/>
    </location>
</feature>
<dbReference type="OrthoDB" id="9811110at2"/>
<dbReference type="RefSeq" id="WP_055214835.1">
    <property type="nucleotide sequence ID" value="NZ_CYXO01000015.1"/>
</dbReference>
<feature type="transmembrane region" description="Helical" evidence="13">
    <location>
        <begin position="358"/>
        <end position="380"/>
    </location>
</feature>
<keyword evidence="9 13" id="KW-1133">Transmembrane helix</keyword>
<dbReference type="InterPro" id="IPR002528">
    <property type="entry name" value="MATE_fam"/>
</dbReference>
<organism evidence="14 15">
    <name type="scientific">Dorea longicatena</name>
    <dbReference type="NCBI Taxonomy" id="88431"/>
    <lineage>
        <taxon>Bacteria</taxon>
        <taxon>Bacillati</taxon>
        <taxon>Bacillota</taxon>
        <taxon>Clostridia</taxon>
        <taxon>Lachnospirales</taxon>
        <taxon>Lachnospiraceae</taxon>
        <taxon>Dorea</taxon>
    </lineage>
</organism>
<feature type="transmembrane region" description="Helical" evidence="13">
    <location>
        <begin position="60"/>
        <end position="82"/>
    </location>
</feature>
<dbReference type="GO" id="GO:0015297">
    <property type="term" value="F:antiporter activity"/>
    <property type="evidence" value="ECO:0007669"/>
    <property type="project" value="UniProtKB-KW"/>
</dbReference>
<name>A0A173USJ7_9FIRM</name>
<dbReference type="EMBL" id="CYXO01000015">
    <property type="protein sequence ID" value="CUN18001.1"/>
    <property type="molecule type" value="Genomic_DNA"/>
</dbReference>
<gene>
    <name evidence="14" type="primary">mepA_13</name>
    <name evidence="14" type="ORF">ERS852573_02304</name>
</gene>
<evidence type="ECO:0000256" key="11">
    <source>
        <dbReference type="ARBA" id="ARBA00023136"/>
    </source>
</evidence>
<dbReference type="Pfam" id="PF01554">
    <property type="entry name" value="MatE"/>
    <property type="match status" value="2"/>
</dbReference>
<comment type="function">
    <text evidence="1">Multidrug efflux pump.</text>
</comment>
<feature type="transmembrane region" description="Helical" evidence="13">
    <location>
        <begin position="12"/>
        <end position="35"/>
    </location>
</feature>
<evidence type="ECO:0000256" key="6">
    <source>
        <dbReference type="ARBA" id="ARBA00022449"/>
    </source>
</evidence>
<dbReference type="PIRSF" id="PIRSF006603">
    <property type="entry name" value="DinF"/>
    <property type="match status" value="1"/>
</dbReference>
<evidence type="ECO:0000256" key="2">
    <source>
        <dbReference type="ARBA" id="ARBA00004651"/>
    </source>
</evidence>
<dbReference type="Proteomes" id="UP000095597">
    <property type="component" value="Unassembled WGS sequence"/>
</dbReference>
<evidence type="ECO:0000256" key="3">
    <source>
        <dbReference type="ARBA" id="ARBA00010199"/>
    </source>
</evidence>
<dbReference type="GO" id="GO:0042910">
    <property type="term" value="F:xenobiotic transmembrane transporter activity"/>
    <property type="evidence" value="ECO:0007669"/>
    <property type="project" value="InterPro"/>
</dbReference>
<evidence type="ECO:0000256" key="9">
    <source>
        <dbReference type="ARBA" id="ARBA00022989"/>
    </source>
</evidence>
<feature type="transmembrane region" description="Helical" evidence="13">
    <location>
        <begin position="196"/>
        <end position="219"/>
    </location>
</feature>
<feature type="transmembrane region" description="Helical" evidence="13">
    <location>
        <begin position="415"/>
        <end position="436"/>
    </location>
</feature>
<feature type="transmembrane region" description="Helical" evidence="13">
    <location>
        <begin position="321"/>
        <end position="346"/>
    </location>
</feature>
<feature type="transmembrane region" description="Helical" evidence="13">
    <location>
        <begin position="387"/>
        <end position="409"/>
    </location>
</feature>
<evidence type="ECO:0000256" key="10">
    <source>
        <dbReference type="ARBA" id="ARBA00023065"/>
    </source>
</evidence>
<keyword evidence="10" id="KW-0406">Ion transport</keyword>
<feature type="transmembrane region" description="Helical" evidence="13">
    <location>
        <begin position="172"/>
        <end position="190"/>
    </location>
</feature>
<keyword evidence="11 13" id="KW-0472">Membrane</keyword>
<dbReference type="GO" id="GO:0005886">
    <property type="term" value="C:plasma membrane"/>
    <property type="evidence" value="ECO:0007669"/>
    <property type="project" value="UniProtKB-SubCell"/>
</dbReference>
<evidence type="ECO:0000256" key="5">
    <source>
        <dbReference type="ARBA" id="ARBA00022448"/>
    </source>
</evidence>
<evidence type="ECO:0000313" key="14">
    <source>
        <dbReference type="EMBL" id="CUN18001.1"/>
    </source>
</evidence>
<evidence type="ECO:0000313" key="15">
    <source>
        <dbReference type="Proteomes" id="UP000095597"/>
    </source>
</evidence>
<sequence>MDQTYMKEQPVLKLIVSMALPMVISMMVSSLYNIVDSFFIARISEDAMTALSLVYPVQNLINAVMIGFGIGINAVISFYLGAQDKKMADRAATQGMLLGTIHGVGFMILGIAVMRPFLQMFTGNAQIVDYGVRYSRIAFLFATALSWQLVFEKTFQAVGRMVESMTCMMSGAIINIILDPVLIFGLGPFPKMGIEGAALATGIGQAAGAVLYLIFYIVNPLPVKYRKKYLKADLKLWKKLYVIGIPASLNLALPSLLISVLNVILTGYGEVYVFVLGVYYKLQTFLYLPANGIVQGMRPLLGYNYGAGEHKRVHKIFQDGLILVLVMMAAGMAICLAVPGQLMGLFTANPITMKAGSVALRVISLGFLASSVSVICSGALEGLGKGVHSLIISLCRYVVVIIPVAFIVSRFMGAIGVWHAFWITEVVTAVIAYVVYRKGVKG</sequence>
<keyword evidence="8 13" id="KW-0812">Transmembrane</keyword>
<reference evidence="14 15" key="1">
    <citation type="submission" date="2015-09" db="EMBL/GenBank/DDBJ databases">
        <authorList>
            <consortium name="Pathogen Informatics"/>
        </authorList>
    </citation>
    <scope>NUCLEOTIDE SEQUENCE [LARGE SCALE GENOMIC DNA]</scope>
    <source>
        <strain evidence="14 15">2789STDY5834961</strain>
    </source>
</reference>
<dbReference type="InterPro" id="IPR050222">
    <property type="entry name" value="MATE_MdtK"/>
</dbReference>
<keyword evidence="6" id="KW-0050">Antiport</keyword>
<evidence type="ECO:0000256" key="4">
    <source>
        <dbReference type="ARBA" id="ARBA00020268"/>
    </source>
</evidence>
<accession>A0A173USJ7</accession>
<dbReference type="PANTHER" id="PTHR43298">
    <property type="entry name" value="MULTIDRUG RESISTANCE PROTEIN NORM-RELATED"/>
    <property type="match status" value="1"/>
</dbReference>
<dbReference type="InterPro" id="IPR048279">
    <property type="entry name" value="MdtK-like"/>
</dbReference>
<keyword evidence="5" id="KW-0813">Transport</keyword>
<dbReference type="PANTHER" id="PTHR43298:SF2">
    <property type="entry name" value="FMN_FAD EXPORTER YEEO-RELATED"/>
    <property type="match status" value="1"/>
</dbReference>
<comment type="subcellular location">
    <subcellularLocation>
        <location evidence="2">Cell membrane</location>
        <topology evidence="2">Multi-pass membrane protein</topology>
    </subcellularLocation>
</comment>
<evidence type="ECO:0000256" key="13">
    <source>
        <dbReference type="SAM" id="Phobius"/>
    </source>
</evidence>
<feature type="transmembrane region" description="Helical" evidence="13">
    <location>
        <begin position="240"/>
        <end position="265"/>
    </location>
</feature>
<protein>
    <recommendedName>
        <fullName evidence="4">Probable multidrug resistance protein NorM</fullName>
    </recommendedName>
    <alternativeName>
        <fullName evidence="12">Multidrug-efflux transporter</fullName>
    </alternativeName>
</protein>
<evidence type="ECO:0000256" key="7">
    <source>
        <dbReference type="ARBA" id="ARBA00022475"/>
    </source>
</evidence>